<comment type="subcellular location">
    <subcellularLocation>
        <location evidence="1">Membrane</location>
        <topology evidence="1">Multi-pass membrane protein</topology>
    </subcellularLocation>
</comment>
<dbReference type="GO" id="GO:0016020">
    <property type="term" value="C:membrane"/>
    <property type="evidence" value="ECO:0007669"/>
    <property type="project" value="UniProtKB-SubCell"/>
</dbReference>
<dbReference type="SUPFAM" id="SSF103473">
    <property type="entry name" value="MFS general substrate transporter"/>
    <property type="match status" value="1"/>
</dbReference>
<feature type="transmembrane region" description="Helical" evidence="7">
    <location>
        <begin position="407"/>
        <end position="431"/>
    </location>
</feature>
<comment type="similarity">
    <text evidence="6">Belongs to the major facilitator superfamily. Sugar transporter (TC 2.A.1.1) family.</text>
</comment>
<feature type="transmembrane region" description="Helical" evidence="7">
    <location>
        <begin position="312"/>
        <end position="332"/>
    </location>
</feature>
<reference evidence="9 10" key="1">
    <citation type="submission" date="2024-05" db="EMBL/GenBank/DDBJ databases">
        <authorList>
            <person name="Wallberg A."/>
        </authorList>
    </citation>
    <scope>NUCLEOTIDE SEQUENCE [LARGE SCALE GENOMIC DNA]</scope>
</reference>
<accession>A0AAV2PKC7</accession>
<evidence type="ECO:0000256" key="2">
    <source>
        <dbReference type="ARBA" id="ARBA00022448"/>
    </source>
</evidence>
<feature type="transmembrane region" description="Helical" evidence="7">
    <location>
        <begin position="274"/>
        <end position="300"/>
    </location>
</feature>
<feature type="transmembrane region" description="Helical" evidence="7">
    <location>
        <begin position="437"/>
        <end position="457"/>
    </location>
</feature>
<evidence type="ECO:0000313" key="10">
    <source>
        <dbReference type="Proteomes" id="UP001497623"/>
    </source>
</evidence>
<proteinExistence type="inferred from homology"/>
<feature type="transmembrane region" description="Helical" evidence="7">
    <location>
        <begin position="339"/>
        <end position="362"/>
    </location>
</feature>
<evidence type="ECO:0000313" key="9">
    <source>
        <dbReference type="EMBL" id="CAL4059871.1"/>
    </source>
</evidence>
<feature type="transmembrane region" description="Helical" evidence="7">
    <location>
        <begin position="150"/>
        <end position="174"/>
    </location>
</feature>
<evidence type="ECO:0000256" key="5">
    <source>
        <dbReference type="ARBA" id="ARBA00023136"/>
    </source>
</evidence>
<dbReference type="AlphaFoldDB" id="A0AAV2PKC7"/>
<dbReference type="InterPro" id="IPR005828">
    <property type="entry name" value="MFS_sugar_transport-like"/>
</dbReference>
<evidence type="ECO:0000256" key="4">
    <source>
        <dbReference type="ARBA" id="ARBA00022989"/>
    </source>
</evidence>
<evidence type="ECO:0000259" key="8">
    <source>
        <dbReference type="PROSITE" id="PS50850"/>
    </source>
</evidence>
<feature type="transmembrane region" description="Helical" evidence="7">
    <location>
        <begin position="180"/>
        <end position="200"/>
    </location>
</feature>
<feature type="transmembrane region" description="Helical" evidence="7">
    <location>
        <begin position="368"/>
        <end position="395"/>
    </location>
</feature>
<dbReference type="PROSITE" id="PS50850">
    <property type="entry name" value="MFS"/>
    <property type="match status" value="1"/>
</dbReference>
<evidence type="ECO:0000256" key="7">
    <source>
        <dbReference type="SAM" id="Phobius"/>
    </source>
</evidence>
<gene>
    <name evidence="9" type="ORF">MNOR_LOCUS914</name>
</gene>
<organism evidence="9 10">
    <name type="scientific">Meganyctiphanes norvegica</name>
    <name type="common">Northern krill</name>
    <name type="synonym">Thysanopoda norvegica</name>
    <dbReference type="NCBI Taxonomy" id="48144"/>
    <lineage>
        <taxon>Eukaryota</taxon>
        <taxon>Metazoa</taxon>
        <taxon>Ecdysozoa</taxon>
        <taxon>Arthropoda</taxon>
        <taxon>Crustacea</taxon>
        <taxon>Multicrustacea</taxon>
        <taxon>Malacostraca</taxon>
        <taxon>Eumalacostraca</taxon>
        <taxon>Eucarida</taxon>
        <taxon>Euphausiacea</taxon>
        <taxon>Euphausiidae</taxon>
        <taxon>Meganyctiphanes</taxon>
    </lineage>
</organism>
<dbReference type="PRINTS" id="PR00171">
    <property type="entry name" value="SUGRTRNSPORT"/>
</dbReference>
<keyword evidence="4 7" id="KW-1133">Transmembrane helix</keyword>
<dbReference type="Gene3D" id="1.20.1250.20">
    <property type="entry name" value="MFS general substrate transporter like domains"/>
    <property type="match status" value="1"/>
</dbReference>
<dbReference type="InterPro" id="IPR020846">
    <property type="entry name" value="MFS_dom"/>
</dbReference>
<dbReference type="InterPro" id="IPR003663">
    <property type="entry name" value="Sugar/inositol_transpt"/>
</dbReference>
<name>A0AAV2PKC7_MEGNR</name>
<feature type="domain" description="Major facilitator superfamily (MFS) profile" evidence="8">
    <location>
        <begin position="9"/>
        <end position="461"/>
    </location>
</feature>
<comment type="caution">
    <text evidence="9">The sequence shown here is derived from an EMBL/GenBank/DDBJ whole genome shotgun (WGS) entry which is preliminary data.</text>
</comment>
<dbReference type="InterPro" id="IPR036259">
    <property type="entry name" value="MFS_trans_sf"/>
</dbReference>
<dbReference type="InterPro" id="IPR045263">
    <property type="entry name" value="GLUT"/>
</dbReference>
<dbReference type="GO" id="GO:0015149">
    <property type="term" value="F:hexose transmembrane transporter activity"/>
    <property type="evidence" value="ECO:0007669"/>
    <property type="project" value="TreeGrafter"/>
</dbReference>
<evidence type="ECO:0000256" key="6">
    <source>
        <dbReference type="RuleBase" id="RU003346"/>
    </source>
</evidence>
<keyword evidence="5 7" id="KW-0472">Membrane</keyword>
<dbReference type="PANTHER" id="PTHR23503">
    <property type="entry name" value="SOLUTE CARRIER FAMILY 2"/>
    <property type="match status" value="1"/>
</dbReference>
<feature type="transmembrane region" description="Helical" evidence="7">
    <location>
        <begin position="56"/>
        <end position="78"/>
    </location>
</feature>
<keyword evidence="3 7" id="KW-0812">Transmembrane</keyword>
<feature type="transmembrane region" description="Helical" evidence="7">
    <location>
        <begin position="116"/>
        <end position="138"/>
    </location>
</feature>
<keyword evidence="10" id="KW-1185">Reference proteome</keyword>
<dbReference type="EMBL" id="CAXKWB010000219">
    <property type="protein sequence ID" value="CAL4059871.1"/>
    <property type="molecule type" value="Genomic_DNA"/>
</dbReference>
<dbReference type="Proteomes" id="UP001497623">
    <property type="component" value="Unassembled WGS sequence"/>
</dbReference>
<protein>
    <recommendedName>
        <fullName evidence="8">Major facilitator superfamily (MFS) profile domain-containing protein</fullName>
    </recommendedName>
</protein>
<evidence type="ECO:0000256" key="1">
    <source>
        <dbReference type="ARBA" id="ARBA00004141"/>
    </source>
</evidence>
<sequence>MAGNFHLSVMVPLLGSSLPLGYGLGIMNSPQIIIRKWIQETLIIKYDLHLTEHQEVSLWAIIVSIFLVGSMIGAVMGAPLVHRIGRRRSFLLNHMNCLIGSMVFVFSKYFQMVEMLLIGRFVLGISAGLAGSIVPLYLSEVSPKHLNGVMAVMHRFALTMGMTLSMVFGMEVVIGTEDHWPYLACVTAACALMAICLHPLMIESPVYSFIVLKDNENGQSLISHLHKGHDKIQIVKEEKMKMVKDLNETESNKKGESELKTKEVLRSSSLRLQLIIISILFINQPFSGMNGCVAYANIIFRSAGLSQRHSEMASIFATTINCLMSIVSMPLIKKLSRRCLLFSSMLGCILCLATLLTSLNYISSVSHVAAYIAIAAFITYFIFYAYGIGAIPFVVAAELLPPNAKPVIMSLGNGAYWTSTLLASVAFPILQKILGEFSLLCFIAPCILNGIFFYYFLPETLKSVE</sequence>
<keyword evidence="2 6" id="KW-0813">Transport</keyword>
<evidence type="ECO:0000256" key="3">
    <source>
        <dbReference type="ARBA" id="ARBA00022692"/>
    </source>
</evidence>
<dbReference type="Pfam" id="PF00083">
    <property type="entry name" value="Sugar_tr"/>
    <property type="match status" value="1"/>
</dbReference>
<dbReference type="PANTHER" id="PTHR23503:SF8">
    <property type="entry name" value="FACILITATED GLUCOSE TRANSPORTER PROTEIN 1"/>
    <property type="match status" value="1"/>
</dbReference>
<dbReference type="NCBIfam" id="TIGR00879">
    <property type="entry name" value="SP"/>
    <property type="match status" value="1"/>
</dbReference>